<evidence type="ECO:0000313" key="5">
    <source>
        <dbReference type="Proteomes" id="UP000729402"/>
    </source>
</evidence>
<sequence>MVYALALCRGDSDASACATCVAVAFQDAQQLCAYRKEATIFYDLCYLRFSNLDILASAANDILYFRKERNVSAPAAVFDAAVVALLNATADYAAANSSKRFATGEEAFGGWGIPSIYALVQCTPDMSPAGCRSCLADIVSMVTDPKYYSRSPNGRILGVRCNYWYELHPFFSGSPLLHLQAPKFDVAPPAPSPSQVPADMAPPANRGGRKRRAVAISVSVACSTALIISAAVFVCVIRRRRRKPPKKQSSE</sequence>
<comment type="caution">
    <text evidence="4">The sequence shown here is derived from an EMBL/GenBank/DDBJ whole genome shotgun (WGS) entry which is preliminary data.</text>
</comment>
<evidence type="ECO:0000256" key="2">
    <source>
        <dbReference type="SAM" id="Phobius"/>
    </source>
</evidence>
<name>A0A8J5X1I5_ZIZPA</name>
<accession>A0A8J5X1I5</accession>
<dbReference type="Proteomes" id="UP000729402">
    <property type="component" value="Unassembled WGS sequence"/>
</dbReference>
<reference evidence="4" key="1">
    <citation type="journal article" date="2021" name="bioRxiv">
        <title>Whole Genome Assembly and Annotation of Northern Wild Rice, Zizania palustris L., Supports a Whole Genome Duplication in the Zizania Genus.</title>
        <authorList>
            <person name="Haas M."/>
            <person name="Kono T."/>
            <person name="Macchietto M."/>
            <person name="Millas R."/>
            <person name="McGilp L."/>
            <person name="Shao M."/>
            <person name="Duquette J."/>
            <person name="Hirsch C.N."/>
            <person name="Kimball J."/>
        </authorList>
    </citation>
    <scope>NUCLEOTIDE SEQUENCE</scope>
    <source>
        <tissue evidence="4">Fresh leaf tissue</tissue>
    </source>
</reference>
<feature type="domain" description="Gnk2-homologous" evidence="3">
    <location>
        <begin position="1"/>
        <end position="54"/>
    </location>
</feature>
<dbReference type="PANTHER" id="PTHR32099:SF42">
    <property type="entry name" value="CYSTEINE-RICH RECEPTOR-LIKE PROTEIN KINASE 9-RELATED"/>
    <property type="match status" value="1"/>
</dbReference>
<feature type="domain" description="Gnk2-homologous" evidence="3">
    <location>
        <begin position="59"/>
        <end position="170"/>
    </location>
</feature>
<feature type="region of interest" description="Disordered" evidence="1">
    <location>
        <begin position="188"/>
        <end position="207"/>
    </location>
</feature>
<keyword evidence="2" id="KW-0812">Transmembrane</keyword>
<keyword evidence="5" id="KW-1185">Reference proteome</keyword>
<protein>
    <recommendedName>
        <fullName evidence="3">Gnk2-homologous domain-containing protein</fullName>
    </recommendedName>
</protein>
<dbReference type="CDD" id="cd23509">
    <property type="entry name" value="Gnk2-like"/>
    <property type="match status" value="2"/>
</dbReference>
<proteinExistence type="predicted"/>
<dbReference type="EMBL" id="JAAALK010000079">
    <property type="protein sequence ID" value="KAG8099774.1"/>
    <property type="molecule type" value="Genomic_DNA"/>
</dbReference>
<gene>
    <name evidence="4" type="ORF">GUJ93_ZPchr0013g36650</name>
</gene>
<reference evidence="4" key="2">
    <citation type="submission" date="2021-02" db="EMBL/GenBank/DDBJ databases">
        <authorList>
            <person name="Kimball J.A."/>
            <person name="Haas M.W."/>
            <person name="Macchietto M."/>
            <person name="Kono T."/>
            <person name="Duquette J."/>
            <person name="Shao M."/>
        </authorList>
    </citation>
    <scope>NUCLEOTIDE SEQUENCE</scope>
    <source>
        <tissue evidence="4">Fresh leaf tissue</tissue>
    </source>
</reference>
<dbReference type="FunFam" id="3.30.430.20:FF:000006">
    <property type="entry name" value="Receptor-like serine-threonine protein kinase"/>
    <property type="match status" value="1"/>
</dbReference>
<dbReference type="Pfam" id="PF01657">
    <property type="entry name" value="Stress-antifung"/>
    <property type="match status" value="2"/>
</dbReference>
<evidence type="ECO:0000256" key="1">
    <source>
        <dbReference type="SAM" id="MobiDB-lite"/>
    </source>
</evidence>
<keyword evidence="2" id="KW-1133">Transmembrane helix</keyword>
<feature type="transmembrane region" description="Helical" evidence="2">
    <location>
        <begin position="213"/>
        <end position="237"/>
    </location>
</feature>
<dbReference type="OrthoDB" id="673386at2759"/>
<dbReference type="PROSITE" id="PS51473">
    <property type="entry name" value="GNK2"/>
    <property type="match status" value="2"/>
</dbReference>
<organism evidence="4 5">
    <name type="scientific">Zizania palustris</name>
    <name type="common">Northern wild rice</name>
    <dbReference type="NCBI Taxonomy" id="103762"/>
    <lineage>
        <taxon>Eukaryota</taxon>
        <taxon>Viridiplantae</taxon>
        <taxon>Streptophyta</taxon>
        <taxon>Embryophyta</taxon>
        <taxon>Tracheophyta</taxon>
        <taxon>Spermatophyta</taxon>
        <taxon>Magnoliopsida</taxon>
        <taxon>Liliopsida</taxon>
        <taxon>Poales</taxon>
        <taxon>Poaceae</taxon>
        <taxon>BOP clade</taxon>
        <taxon>Oryzoideae</taxon>
        <taxon>Oryzeae</taxon>
        <taxon>Zizaniinae</taxon>
        <taxon>Zizania</taxon>
    </lineage>
</organism>
<dbReference type="InterPro" id="IPR002902">
    <property type="entry name" value="GNK2"/>
</dbReference>
<evidence type="ECO:0000259" key="3">
    <source>
        <dbReference type="PROSITE" id="PS51473"/>
    </source>
</evidence>
<dbReference type="AlphaFoldDB" id="A0A8J5X1I5"/>
<evidence type="ECO:0000313" key="4">
    <source>
        <dbReference type="EMBL" id="KAG8099774.1"/>
    </source>
</evidence>
<dbReference type="PANTHER" id="PTHR32099">
    <property type="entry name" value="CYSTEINE-RICH REPEAT SECRETORY PROTEIN"/>
    <property type="match status" value="1"/>
</dbReference>
<keyword evidence="2" id="KW-0472">Membrane</keyword>